<feature type="region of interest" description="Disordered" evidence="1">
    <location>
        <begin position="244"/>
        <end position="267"/>
    </location>
</feature>
<feature type="region of interest" description="Disordered" evidence="1">
    <location>
        <begin position="1"/>
        <end position="38"/>
    </location>
</feature>
<evidence type="ECO:0000256" key="1">
    <source>
        <dbReference type="SAM" id="MobiDB-lite"/>
    </source>
</evidence>
<reference evidence="2" key="2">
    <citation type="submission" date="2018-05" db="EMBL/GenBank/DDBJ databases">
        <title>OmerRS3 (Oryza meridionalis Reference Sequence Version 3).</title>
        <authorList>
            <person name="Zhang J."/>
            <person name="Kudrna D."/>
            <person name="Lee S."/>
            <person name="Talag J."/>
            <person name="Welchert J."/>
            <person name="Wing R.A."/>
        </authorList>
    </citation>
    <scope>NUCLEOTIDE SEQUENCE [LARGE SCALE GENOMIC DNA]</scope>
    <source>
        <strain evidence="2">cv. OR44</strain>
    </source>
</reference>
<name>A0A0E0EBI9_9ORYZ</name>
<evidence type="ECO:0000313" key="3">
    <source>
        <dbReference type="Proteomes" id="UP000008021"/>
    </source>
</evidence>
<proteinExistence type="predicted"/>
<protein>
    <submittedName>
        <fullName evidence="2">Uncharacterized protein</fullName>
    </submittedName>
</protein>
<accession>A0A0E0EBI9</accession>
<organism evidence="2">
    <name type="scientific">Oryza meridionalis</name>
    <dbReference type="NCBI Taxonomy" id="40149"/>
    <lineage>
        <taxon>Eukaryota</taxon>
        <taxon>Viridiplantae</taxon>
        <taxon>Streptophyta</taxon>
        <taxon>Embryophyta</taxon>
        <taxon>Tracheophyta</taxon>
        <taxon>Spermatophyta</taxon>
        <taxon>Magnoliopsida</taxon>
        <taxon>Liliopsida</taxon>
        <taxon>Poales</taxon>
        <taxon>Poaceae</taxon>
        <taxon>BOP clade</taxon>
        <taxon>Oryzoideae</taxon>
        <taxon>Oryzeae</taxon>
        <taxon>Oryzinae</taxon>
        <taxon>Oryza</taxon>
    </lineage>
</organism>
<dbReference type="HOGENOM" id="CLU_1043439_0_0_1"/>
<dbReference type="Proteomes" id="UP000008021">
    <property type="component" value="Chromosome 7"/>
</dbReference>
<dbReference type="AlphaFoldDB" id="A0A0E0EBI9"/>
<keyword evidence="3" id="KW-1185">Reference proteome</keyword>
<dbReference type="EnsemblPlants" id="OMERI07G11870.1">
    <property type="protein sequence ID" value="OMERI07G11870.1"/>
    <property type="gene ID" value="OMERI07G11870"/>
</dbReference>
<dbReference type="Gramene" id="OMERI07G11870.1">
    <property type="protein sequence ID" value="OMERI07G11870.1"/>
    <property type="gene ID" value="OMERI07G11870"/>
</dbReference>
<evidence type="ECO:0000313" key="2">
    <source>
        <dbReference type="EnsemblPlants" id="OMERI07G11870.1"/>
    </source>
</evidence>
<feature type="compositionally biased region" description="Low complexity" evidence="1">
    <location>
        <begin position="1"/>
        <end position="16"/>
    </location>
</feature>
<sequence>MMTTAVAVPTADPAAPRWSCQHRGNRRHSTATADLKLESPPPPPLIDLYLPPPTSISADNPIHREIPRAGRPIQKPQTIIAVRVPITSLTFPLARTLIPLARLPARTRRRRLAPRVHPQRYALCSITSTPNPSIWHPRCRATPLRHGRSSRLPVHAEEAQAHEAVAAAQPLHGTDNRRRCRGGRSVFLSFFPLFFLESTASGLPVDGCASRRYPLLPSREPFHLQRQRRPRLLMAQWIPNHAEDTKAPIPANNRRYSKTGIDRLPIA</sequence>
<reference evidence="2" key="1">
    <citation type="submission" date="2015-04" db="UniProtKB">
        <authorList>
            <consortium name="EnsemblPlants"/>
        </authorList>
    </citation>
    <scope>IDENTIFICATION</scope>
</reference>